<reference evidence="2 3" key="1">
    <citation type="submission" date="2024-08" db="EMBL/GenBank/DDBJ databases">
        <authorList>
            <person name="Cucini C."/>
            <person name="Frati F."/>
        </authorList>
    </citation>
    <scope>NUCLEOTIDE SEQUENCE [LARGE SCALE GENOMIC DNA]</scope>
</reference>
<evidence type="ECO:0000256" key="1">
    <source>
        <dbReference type="SAM" id="MobiDB-lite"/>
    </source>
</evidence>
<name>A0ABP1RCK3_9HEXA</name>
<sequence length="141" mass="15633">MKAFHTLLSTAEYPIFIMFSTKALVINTVKITGSSMALQNGENKNFNEDKQYSRRSSNFSLSRITGNIRKLSGASGSEATSNSKEDLGKRKGSNIPTLSPSPKLANYLDEFLESLTCIRIVNNPHIPIPQKNYKRGDNESC</sequence>
<evidence type="ECO:0000313" key="3">
    <source>
        <dbReference type="Proteomes" id="UP001642540"/>
    </source>
</evidence>
<feature type="region of interest" description="Disordered" evidence="1">
    <location>
        <begin position="72"/>
        <end position="102"/>
    </location>
</feature>
<dbReference type="Proteomes" id="UP001642540">
    <property type="component" value="Unassembled WGS sequence"/>
</dbReference>
<comment type="caution">
    <text evidence="2">The sequence shown here is derived from an EMBL/GenBank/DDBJ whole genome shotgun (WGS) entry which is preliminary data.</text>
</comment>
<accession>A0ABP1RCK3</accession>
<organism evidence="2 3">
    <name type="scientific">Orchesella dallaii</name>
    <dbReference type="NCBI Taxonomy" id="48710"/>
    <lineage>
        <taxon>Eukaryota</taxon>
        <taxon>Metazoa</taxon>
        <taxon>Ecdysozoa</taxon>
        <taxon>Arthropoda</taxon>
        <taxon>Hexapoda</taxon>
        <taxon>Collembola</taxon>
        <taxon>Entomobryomorpha</taxon>
        <taxon>Entomobryoidea</taxon>
        <taxon>Orchesellidae</taxon>
        <taxon>Orchesellinae</taxon>
        <taxon>Orchesella</taxon>
    </lineage>
</organism>
<dbReference type="EMBL" id="CAXLJM020000068">
    <property type="protein sequence ID" value="CAL8124542.1"/>
    <property type="molecule type" value="Genomic_DNA"/>
</dbReference>
<proteinExistence type="predicted"/>
<evidence type="ECO:0000313" key="2">
    <source>
        <dbReference type="EMBL" id="CAL8124542.1"/>
    </source>
</evidence>
<keyword evidence="3" id="KW-1185">Reference proteome</keyword>
<gene>
    <name evidence="2" type="ORF">ODALV1_LOCUS20654</name>
</gene>
<protein>
    <submittedName>
        <fullName evidence="2">Uncharacterized protein</fullName>
    </submittedName>
</protein>